<keyword evidence="2" id="KW-0812">Transmembrane</keyword>
<proteinExistence type="predicted"/>
<feature type="transmembrane region" description="Helical" evidence="2">
    <location>
        <begin position="6"/>
        <end position="27"/>
    </location>
</feature>
<dbReference type="OrthoDB" id="6199153at2"/>
<name>A0A1H1SC85_9GAMM</name>
<protein>
    <submittedName>
        <fullName evidence="3">Uncharacterized protein</fullName>
    </submittedName>
</protein>
<gene>
    <name evidence="3" type="ORF">SAMN05216198_1993</name>
</gene>
<dbReference type="STRING" id="797277.SAMN05216198_1993"/>
<dbReference type="EMBL" id="LT629748">
    <property type="protein sequence ID" value="SDS45594.1"/>
    <property type="molecule type" value="Genomic_DNA"/>
</dbReference>
<keyword evidence="4" id="KW-1185">Reference proteome</keyword>
<reference evidence="4" key="1">
    <citation type="submission" date="2016-10" db="EMBL/GenBank/DDBJ databases">
        <authorList>
            <person name="Varghese N."/>
            <person name="Submissions S."/>
        </authorList>
    </citation>
    <scope>NUCLEOTIDE SEQUENCE [LARGE SCALE GENOMIC DNA]</scope>
    <source>
        <strain evidence="4">2SM5</strain>
    </source>
</reference>
<dbReference type="RefSeq" id="WP_090273157.1">
    <property type="nucleotide sequence ID" value="NZ_LT629748.1"/>
</dbReference>
<dbReference type="AlphaFoldDB" id="A0A1H1SC85"/>
<evidence type="ECO:0000256" key="1">
    <source>
        <dbReference type="SAM" id="MobiDB-lite"/>
    </source>
</evidence>
<keyword evidence="2" id="KW-0472">Membrane</keyword>
<sequence length="256" mass="28379">MSPTLIAALVLGGLVLLICIGFLNQAFERARLERARALAELQARINHCVSISYDMPGQFMSAELKTQLLQIEAALLERLIKLDGRNASHVDQLADARQQLDKGEPRIANAPLVITNEAAAQQAKQQLGDLLRLFEQARRDGLMDGPTFQRWSQLLNQHLLQTTLTLYQAMATAAMQVGKPRVAKLQYERAIAYLNKQPHPDSAGQLAVFRQLLANAEQTALRAELAPDNRSNSELGAGVEALEEDDEAWKKKSVYD</sequence>
<keyword evidence="2" id="KW-1133">Transmembrane helix</keyword>
<organism evidence="3 4">
    <name type="scientific">Halopseudomonas litoralis</name>
    <dbReference type="NCBI Taxonomy" id="797277"/>
    <lineage>
        <taxon>Bacteria</taxon>
        <taxon>Pseudomonadati</taxon>
        <taxon>Pseudomonadota</taxon>
        <taxon>Gammaproteobacteria</taxon>
        <taxon>Pseudomonadales</taxon>
        <taxon>Pseudomonadaceae</taxon>
        <taxon>Halopseudomonas</taxon>
    </lineage>
</organism>
<evidence type="ECO:0000256" key="2">
    <source>
        <dbReference type="SAM" id="Phobius"/>
    </source>
</evidence>
<evidence type="ECO:0000313" key="4">
    <source>
        <dbReference type="Proteomes" id="UP000243426"/>
    </source>
</evidence>
<accession>A0A1H1SC85</accession>
<evidence type="ECO:0000313" key="3">
    <source>
        <dbReference type="EMBL" id="SDS45594.1"/>
    </source>
</evidence>
<feature type="region of interest" description="Disordered" evidence="1">
    <location>
        <begin position="226"/>
        <end position="256"/>
    </location>
</feature>
<dbReference type="Proteomes" id="UP000243426">
    <property type="component" value="Chromosome I"/>
</dbReference>